<gene>
    <name evidence="2" type="ORF">ACFOM9_01435</name>
</gene>
<evidence type="ECO:0000313" key="3">
    <source>
        <dbReference type="Proteomes" id="UP001595724"/>
    </source>
</evidence>
<accession>A0ABV7UPS3</accession>
<sequence>MRTSRTQSEPAREPAEEQRRIESRIDCTASEVVRTAPPTVVAVVDRMLELAGQRRRFAHAASGARPQAGGDECARAGDRQVVDPGTDIESDSESDSEFEFDFRLRTSDFDATSAVSVVRQLPRQQASAGARLV</sequence>
<evidence type="ECO:0000313" key="2">
    <source>
        <dbReference type="EMBL" id="MFC3658738.1"/>
    </source>
</evidence>
<reference evidence="3" key="1">
    <citation type="journal article" date="2019" name="Int. J. Syst. Evol. Microbiol.">
        <title>The Global Catalogue of Microorganisms (GCM) 10K type strain sequencing project: providing services to taxonomists for standard genome sequencing and annotation.</title>
        <authorList>
            <consortium name="The Broad Institute Genomics Platform"/>
            <consortium name="The Broad Institute Genome Sequencing Center for Infectious Disease"/>
            <person name="Wu L."/>
            <person name="Ma J."/>
        </authorList>
    </citation>
    <scope>NUCLEOTIDE SEQUENCE [LARGE SCALE GENOMIC DNA]</scope>
    <source>
        <strain evidence="3">KCTC 42211</strain>
    </source>
</reference>
<protein>
    <submittedName>
        <fullName evidence="2">Uncharacterized protein</fullName>
    </submittedName>
</protein>
<feature type="compositionally biased region" description="Acidic residues" evidence="1">
    <location>
        <begin position="86"/>
        <end position="96"/>
    </location>
</feature>
<proteinExistence type="predicted"/>
<evidence type="ECO:0000256" key="1">
    <source>
        <dbReference type="SAM" id="MobiDB-lite"/>
    </source>
</evidence>
<feature type="compositionally biased region" description="Basic and acidic residues" evidence="1">
    <location>
        <begin position="72"/>
        <end position="81"/>
    </location>
</feature>
<keyword evidence="3" id="KW-1185">Reference proteome</keyword>
<organism evidence="2 3">
    <name type="scientific">Luteimonas notoginsengisoli</name>
    <dbReference type="NCBI Taxonomy" id="1578200"/>
    <lineage>
        <taxon>Bacteria</taxon>
        <taxon>Pseudomonadati</taxon>
        <taxon>Pseudomonadota</taxon>
        <taxon>Gammaproteobacteria</taxon>
        <taxon>Lysobacterales</taxon>
        <taxon>Lysobacteraceae</taxon>
        <taxon>Luteimonas</taxon>
    </lineage>
</organism>
<feature type="region of interest" description="Disordered" evidence="1">
    <location>
        <begin position="1"/>
        <end position="23"/>
    </location>
</feature>
<feature type="compositionally biased region" description="Basic and acidic residues" evidence="1">
    <location>
        <begin position="10"/>
        <end position="23"/>
    </location>
</feature>
<feature type="region of interest" description="Disordered" evidence="1">
    <location>
        <begin position="58"/>
        <end position="96"/>
    </location>
</feature>
<name>A0ABV7UPS3_9GAMM</name>
<comment type="caution">
    <text evidence="2">The sequence shown here is derived from an EMBL/GenBank/DDBJ whole genome shotgun (WGS) entry which is preliminary data.</text>
</comment>
<dbReference type="Proteomes" id="UP001595724">
    <property type="component" value="Unassembled WGS sequence"/>
</dbReference>
<dbReference type="EMBL" id="JBHRYF010000001">
    <property type="protein sequence ID" value="MFC3658738.1"/>
    <property type="molecule type" value="Genomic_DNA"/>
</dbReference>